<comment type="caution">
    <text evidence="1">The sequence shown here is derived from an EMBL/GenBank/DDBJ whole genome shotgun (WGS) entry which is preliminary data.</text>
</comment>
<dbReference type="EMBL" id="JBAWTH010000105">
    <property type="protein sequence ID" value="KAL2277004.1"/>
    <property type="molecule type" value="Genomic_DNA"/>
</dbReference>
<proteinExistence type="predicted"/>
<accession>A0ABR4E3L8</accession>
<sequence>MGRKGPYPSFHSPLPSLSLLVSADRFSFFSKSDDPIPFLDVVLFSSGLSQRFRGQSIDRQRKGPFCIPAADLHQD</sequence>
<reference evidence="1 2" key="1">
    <citation type="submission" date="2024-03" db="EMBL/GenBank/DDBJ databases">
        <title>A high-quality draft genome sequence of Diaporthe vaccinii, a causative agent of upright dieback and viscid rot disease in cranberry plants.</title>
        <authorList>
            <person name="Sarrasin M."/>
            <person name="Lang B.F."/>
            <person name="Burger G."/>
        </authorList>
    </citation>
    <scope>NUCLEOTIDE SEQUENCE [LARGE SCALE GENOMIC DNA]</scope>
    <source>
        <strain evidence="1 2">IS7</strain>
    </source>
</reference>
<keyword evidence="2" id="KW-1185">Reference proteome</keyword>
<organism evidence="1 2">
    <name type="scientific">Diaporthe vaccinii</name>
    <dbReference type="NCBI Taxonomy" id="105482"/>
    <lineage>
        <taxon>Eukaryota</taxon>
        <taxon>Fungi</taxon>
        <taxon>Dikarya</taxon>
        <taxon>Ascomycota</taxon>
        <taxon>Pezizomycotina</taxon>
        <taxon>Sordariomycetes</taxon>
        <taxon>Sordariomycetidae</taxon>
        <taxon>Diaporthales</taxon>
        <taxon>Diaporthaceae</taxon>
        <taxon>Diaporthe</taxon>
        <taxon>Diaporthe eres species complex</taxon>
    </lineage>
</organism>
<evidence type="ECO:0000313" key="1">
    <source>
        <dbReference type="EMBL" id="KAL2277004.1"/>
    </source>
</evidence>
<protein>
    <submittedName>
        <fullName evidence="1">Uncharacterized protein</fullName>
    </submittedName>
</protein>
<evidence type="ECO:0000313" key="2">
    <source>
        <dbReference type="Proteomes" id="UP001600888"/>
    </source>
</evidence>
<name>A0ABR4E3L8_9PEZI</name>
<gene>
    <name evidence="1" type="ORF">FJTKL_00308</name>
</gene>
<dbReference type="Proteomes" id="UP001600888">
    <property type="component" value="Unassembled WGS sequence"/>
</dbReference>